<evidence type="ECO:0000313" key="2">
    <source>
        <dbReference type="Proteomes" id="UP000019149"/>
    </source>
</evidence>
<reference evidence="1 2" key="1">
    <citation type="journal article" date="2013" name="Nat. Genet.">
        <title>The genome of the hydatid tapeworm Echinococcus granulosus.</title>
        <authorList>
            <person name="Zheng H."/>
            <person name="Zhang W."/>
            <person name="Zhang L."/>
            <person name="Zhang Z."/>
            <person name="Li J."/>
            <person name="Lu G."/>
            <person name="Zhu Y."/>
            <person name="Wang Y."/>
            <person name="Huang Y."/>
            <person name="Liu J."/>
            <person name="Kang H."/>
            <person name="Chen J."/>
            <person name="Wang L."/>
            <person name="Chen A."/>
            <person name="Yu S."/>
            <person name="Gao Z."/>
            <person name="Jin L."/>
            <person name="Gu W."/>
            <person name="Wang Z."/>
            <person name="Zhao L."/>
            <person name="Shi B."/>
            <person name="Wen H."/>
            <person name="Lin R."/>
            <person name="Jones M.K."/>
            <person name="Brejova B."/>
            <person name="Vinar T."/>
            <person name="Zhao G."/>
            <person name="McManus D.P."/>
            <person name="Chen Z."/>
            <person name="Zhou Y."/>
            <person name="Wang S."/>
        </authorList>
    </citation>
    <scope>NUCLEOTIDE SEQUENCE [LARGE SCALE GENOMIC DNA]</scope>
</reference>
<dbReference type="GeneID" id="36335803"/>
<dbReference type="AlphaFoldDB" id="W6VD11"/>
<accession>W6VD11</accession>
<gene>
    <name evidence="1" type="ORF">EGR_00088</name>
</gene>
<proteinExistence type="predicted"/>
<keyword evidence="2" id="KW-1185">Reference proteome</keyword>
<dbReference type="RefSeq" id="XP_024356015.1">
    <property type="nucleotide sequence ID" value="XM_024489337.1"/>
</dbReference>
<name>W6VD11_ECHGR</name>
<sequence length="249" mass="29035">MRTTHAMWETNSVKASNAYAKFDMVKFSKNLLSFCKFYQSKQTNVKNQMLGSLFTTVVSFSSIKWNLQTSNLALTRDRGENPIHSLNCAIRRGSKRALRVIARLDNECLMAILMRLQLRSSKCNTNNEDVHIFYNYVIFSTKVFKNAAVTDYMFVGASVSSQMYWRKVQVRMYVSEMNWGENAFTRSLGTLTILACRSEPLKFNILKRCENIIRNHSFCLDTYRLELFLTCQKRQTIFIDRGPKLLIFR</sequence>
<dbReference type="CTD" id="36335803"/>
<dbReference type="Proteomes" id="UP000019149">
    <property type="component" value="Unassembled WGS sequence"/>
</dbReference>
<organism evidence="1 2">
    <name type="scientific">Echinococcus granulosus</name>
    <name type="common">Hydatid tapeworm</name>
    <dbReference type="NCBI Taxonomy" id="6210"/>
    <lineage>
        <taxon>Eukaryota</taxon>
        <taxon>Metazoa</taxon>
        <taxon>Spiralia</taxon>
        <taxon>Lophotrochozoa</taxon>
        <taxon>Platyhelminthes</taxon>
        <taxon>Cestoda</taxon>
        <taxon>Eucestoda</taxon>
        <taxon>Cyclophyllidea</taxon>
        <taxon>Taeniidae</taxon>
        <taxon>Echinococcus</taxon>
        <taxon>Echinococcus granulosus group</taxon>
    </lineage>
</organism>
<dbReference type="EMBL" id="APAU02000001">
    <property type="protein sequence ID" value="EUB64819.1"/>
    <property type="molecule type" value="Genomic_DNA"/>
</dbReference>
<dbReference type="KEGG" id="egl:EGR_00088"/>
<comment type="caution">
    <text evidence="1">The sequence shown here is derived from an EMBL/GenBank/DDBJ whole genome shotgun (WGS) entry which is preliminary data.</text>
</comment>
<evidence type="ECO:0000313" key="1">
    <source>
        <dbReference type="EMBL" id="EUB64819.1"/>
    </source>
</evidence>
<protein>
    <submittedName>
        <fullName evidence="1">Uncharacterized protein</fullName>
    </submittedName>
</protein>